<keyword evidence="3" id="KW-0237">DNA synthesis</keyword>
<evidence type="ECO:0000256" key="4">
    <source>
        <dbReference type="ARBA" id="ARBA00022741"/>
    </source>
</evidence>
<sequence>MVYKTKGVCSQSIDVEVENGIVKHVQFTGGCNGNTQGVSRLIEGMDAKEAIKRLEGIRCGMRPTSCPDQLAQALKLILAEETK</sequence>
<keyword evidence="8" id="KW-1185">Reference proteome</keyword>
<protein>
    <recommendedName>
        <fullName evidence="2">ribonucleoside-diphosphate reductase</fullName>
        <ecNumber evidence="2">1.17.4.1</ecNumber>
    </recommendedName>
</protein>
<dbReference type="GO" id="GO:0004748">
    <property type="term" value="F:ribonucleoside-diphosphate reductase activity, thioredoxin disulfide as acceptor"/>
    <property type="evidence" value="ECO:0007669"/>
    <property type="project" value="UniProtKB-EC"/>
</dbReference>
<evidence type="ECO:0000256" key="2">
    <source>
        <dbReference type="ARBA" id="ARBA00012274"/>
    </source>
</evidence>
<organism evidence="7 8">
    <name type="scientific">Fusicatenibacter faecihominis</name>
    <dbReference type="NCBI Taxonomy" id="2881276"/>
    <lineage>
        <taxon>Bacteria</taxon>
        <taxon>Bacillati</taxon>
        <taxon>Bacillota</taxon>
        <taxon>Clostridia</taxon>
        <taxon>Lachnospirales</taxon>
        <taxon>Lachnospiraceae</taxon>
        <taxon>Fusicatenibacter</taxon>
    </lineage>
</organism>
<evidence type="ECO:0000259" key="6">
    <source>
        <dbReference type="Pfam" id="PF12637"/>
    </source>
</evidence>
<feature type="domain" description="TSCPD" evidence="6">
    <location>
        <begin position="3"/>
        <end position="76"/>
    </location>
</feature>
<evidence type="ECO:0000313" key="8">
    <source>
        <dbReference type="Proteomes" id="UP001197875"/>
    </source>
</evidence>
<dbReference type="EC" id="1.17.4.1" evidence="2"/>
<evidence type="ECO:0000256" key="1">
    <source>
        <dbReference type="ARBA" id="ARBA00007405"/>
    </source>
</evidence>
<dbReference type="InterPro" id="IPR024434">
    <property type="entry name" value="TSCPD_dom"/>
</dbReference>
<dbReference type="GO" id="GO:0000166">
    <property type="term" value="F:nucleotide binding"/>
    <property type="evidence" value="ECO:0007669"/>
    <property type="project" value="UniProtKB-KW"/>
</dbReference>
<evidence type="ECO:0000256" key="3">
    <source>
        <dbReference type="ARBA" id="ARBA00022634"/>
    </source>
</evidence>
<evidence type="ECO:0000256" key="5">
    <source>
        <dbReference type="ARBA" id="ARBA00047754"/>
    </source>
</evidence>
<comment type="catalytic activity">
    <reaction evidence="5">
        <text>a 2'-deoxyribonucleoside 5'-diphosphate + [thioredoxin]-disulfide + H2O = a ribonucleoside 5'-diphosphate + [thioredoxin]-dithiol</text>
        <dbReference type="Rhea" id="RHEA:23252"/>
        <dbReference type="Rhea" id="RHEA-COMP:10698"/>
        <dbReference type="Rhea" id="RHEA-COMP:10700"/>
        <dbReference type="ChEBI" id="CHEBI:15377"/>
        <dbReference type="ChEBI" id="CHEBI:29950"/>
        <dbReference type="ChEBI" id="CHEBI:50058"/>
        <dbReference type="ChEBI" id="CHEBI:57930"/>
        <dbReference type="ChEBI" id="CHEBI:73316"/>
        <dbReference type="EC" id="1.17.4.1"/>
    </reaction>
</comment>
<proteinExistence type="inferred from homology"/>
<dbReference type="EMBL" id="JAJEPR010000008">
    <property type="protein sequence ID" value="MCC2189537.1"/>
    <property type="molecule type" value="Genomic_DNA"/>
</dbReference>
<reference evidence="7 8" key="1">
    <citation type="submission" date="2021-10" db="EMBL/GenBank/DDBJ databases">
        <title>Anaerobic single-cell dispensing facilitates the cultivation of human gut bacteria.</title>
        <authorList>
            <person name="Afrizal A."/>
        </authorList>
    </citation>
    <scope>NUCLEOTIDE SEQUENCE [LARGE SCALE GENOMIC DNA]</scope>
    <source>
        <strain evidence="7 8">CLA-AA-H277</strain>
    </source>
</reference>
<name>A0AAE3J610_9FIRM</name>
<dbReference type="Proteomes" id="UP001197875">
    <property type="component" value="Unassembled WGS sequence"/>
</dbReference>
<evidence type="ECO:0000313" key="7">
    <source>
        <dbReference type="EMBL" id="MCC2189537.1"/>
    </source>
</evidence>
<dbReference type="RefSeq" id="WP_178044901.1">
    <property type="nucleotide sequence ID" value="NZ_JAJEPR010000008.1"/>
</dbReference>
<dbReference type="AlphaFoldDB" id="A0AAE3J610"/>
<dbReference type="Pfam" id="PF12637">
    <property type="entry name" value="TSCPD"/>
    <property type="match status" value="1"/>
</dbReference>
<dbReference type="NCBIfam" id="TIGR03905">
    <property type="entry name" value="TIGR03905_4_Cys"/>
    <property type="match status" value="1"/>
</dbReference>
<dbReference type="InterPro" id="IPR023806">
    <property type="entry name" value="CHP03905"/>
</dbReference>
<gene>
    <name evidence="7" type="ORF">LKD71_06925</name>
</gene>
<accession>A0AAE3J610</accession>
<keyword evidence="4" id="KW-0547">Nucleotide-binding</keyword>
<dbReference type="GO" id="GO:0071897">
    <property type="term" value="P:DNA biosynthetic process"/>
    <property type="evidence" value="ECO:0007669"/>
    <property type="project" value="UniProtKB-KW"/>
</dbReference>
<comment type="caution">
    <text evidence="7">The sequence shown here is derived from an EMBL/GenBank/DDBJ whole genome shotgun (WGS) entry which is preliminary data.</text>
</comment>
<comment type="similarity">
    <text evidence="1">Belongs to the ribonucleoside diphosphate reductase class-2 family.</text>
</comment>